<dbReference type="Gene3D" id="2.60.40.10">
    <property type="entry name" value="Immunoglobulins"/>
    <property type="match status" value="2"/>
</dbReference>
<dbReference type="OrthoDB" id="2088379at2"/>
<dbReference type="Gene3D" id="2.60.120.560">
    <property type="entry name" value="Exo-inulinase, domain 1"/>
    <property type="match status" value="1"/>
</dbReference>
<accession>A0A5C4SZU0</accession>
<sequence>MKLSKKWFTGVAVVLVLFFIGTILLSPFSTSTVWAETLPLTYVTQDSWQDDQRFSKYERLATNTEIGKAGYVIRKATLLNNNVKVKDLVTAVGLMQYTVAETLSGVPVQIFSKENKTTESYYAWYRYAKASGDDYWHADFDRMDDSYTEYGEHRTCRSTDLNSSFIDEFGMPAFPGCIDTKLSATGPVEKEFVTADRLAVLTDVVNRSNATVTAEVIDGEDVPGPDNEDLDGSVDSSTITINANPGGLTPDNRIVVRFTQSFMQASPYAKPLPAYGASLMVYYNAFTVDVEAVTYQYPYTLEVEYEPAAKPDLLPDGITTTGSVKLDELKTYTIKFKNLGTPITNTPFRVIVKHISSGGTVFDKHFSSINKDQVLTDTFTYTAISPQKLRFGLYVDYGTGKGAIDEGDSGGELNNYAEYEFPVNIGIDGDFDLVPSTIRYTDNFQAVPKNFEIPSSCTYRYHQYRFIQNGVTWTTNNINGRTTTTSFLYPSYPDNLSIGTSMVALQIYTSCGDTGWINEKPLVIQPSDKPNTPPEFRAGFFLENNRTGTDPVSTVILGSHVNLRIIDDPSSTPPSPYDEEKDYPITWNWDFAGSTTSWIQGLSAQYGFDRREDHFYNIKADELGNFSIRVTGTDRRGEATSRMVFLNVIPPNPIAWCSAPSPVKANRPVDQSKFLSTYSYSPSGSTINHSRDEWVNKQTSYSNLTDSDLTAMVQLWVYDSGGLKSLAPANCPIVVKPDQPPVGKVDVPPLGLRGHTYELFNKSYSPDSDVLTSASYRFKYDAANNGFEDDGWQWLGGTMEKASFSPNRVGKYLFDVTVCEEYGKCADASATQTVSLLVLDTINLAPTVSFDIFGKNQQPDVDVPSTFSAQMMMSWPLYDVNTNTQLPKRLHSWSIQNGALASGLGKGMERKYDVSSQYYHGNGQTTYRPYFNYYSDNGFGANRITPYKGIDTVDTTTMQPVLVPSTVGGVTSLTPAKYGNIVQTNRTHLIFDTVSSDGTSTGLYGYNLSKMPKYAATTVSVPPFETYLKHTWPNGDDPYDYILNANGDYTSISYQVPVYADYTTLQANIANINNGNYTGAKGFTTYTYSYSTFMGFGVAGENIYKFLGGGNKYKAAYEYFDYYDEESGSGCDCMVAAPYWGSDLPAEQMARILVYDSYTGALKVTTNNADVAGTNRVPFLETGKQSKYFTLFDKGENLVMLSVRDTYSYGGNYQIEQIEIDPQGNTVRKNTLTFPASMDGAASCTFDRPTGLYRGLDGEYFSFIFNKCKTPSATNFYNKDYYAFKVDGNLNLAWMTKLNGTGFYRDPDTIFSTNWEAKQVAAFNPVTNQLITRSYTFSYCSTGCTSPTVNNYQELLDGATGALSWWPGTPISNMGSGFNILSNGGYGPLNSAPDTITGDAGTYRNWGSGTYLVNRKDLGFSDEEKTSTLVSGEYVADGVFLGIFQVYKQTVTGGGGQGFDSPDRALYLARGTPRQDVTRNGFQLGQFMSGTSYDNTELTYTMTMRHPNIDTGLAGFSFRMQDPTNRYAVEADASTLYISRYIGGSRAVLASIPYPFQPSADYVFKVSMSGNQIAVTLNGVPYLSATDGTFASGKLGPFTTKSYVSFKGVGMQSVPTQNIEWMTQYAIWEDGEARAEARYENIAFTDPENDPMSGAFRWMMYHSPKFFNNQGVSGMHGQSFTGPQQYFDKVGLYTIQLQARDDPHPEHPYPSGIFDSYRKDSNTFAKRLIVHRRPVAVMSAWVNGDGTIGYSDGSYDPDRWINASNYSPPDSTGIDYGATRGIMERKYYSISPSGQYSESKMTRPTETGTYTLGLMVRDEYGAWSYPVTTTVNVGVIPPGNNRPTATLTYPNGSQASPNLIHTSVPTITWDQLDTAGTIFQGYHVKIADESGAIVLETGERTQWTLSNSASWPVPTALPVGKKYQVQVRVSDGELWSDWSNIGWMIVSSPPTAALVFPDGQSAAAPTIIQGNRRPTIVWNQYDPDLPYGEVFQQYHVRVVTNMGYLVYENYGGQWTQSTSQSMTVTADLQTGVPLAVGVRVFDGYEWSPYSNIGWMLINMPPSADVTYPSGTQASPTIEVPTPTITWNQGDPDPGTIFLKYQVHVVNEANTAVVYDSGEVSQNTSGTTQSHLVGTDLPAGQKLRVRVRVHDGYVWSGWSSDKWLLVNRPPVAGFDWSPKPIWEGDHVYLNDLSTDPDGNALTYSWEIRTPDGIIRAYSTPNVAEHFALPGPYTVTLTVSDGLASSTVTKVLDAAPLTIRSRVDHTPGWLVIHNDKGHNTTTVPKDFYSGETFVVGTTSSPAPVAEATAWIDTIGIDGNRLVASVDLVRSGADATRFEGTLFDDKFMSATEGIPAGALPIHFRILYANGVVRTEDVPVTIIGNANDAYGVHRRQ</sequence>
<reference evidence="2 3" key="1">
    <citation type="submission" date="2019-05" db="EMBL/GenBank/DDBJ databases">
        <title>We sequenced the genome of Paenibacillus hemerocallicola KCTC 33185 for further insight into its adaptation and study the phylogeny of Paenibacillus.</title>
        <authorList>
            <person name="Narsing Rao M.P."/>
        </authorList>
    </citation>
    <scope>NUCLEOTIDE SEQUENCE [LARGE SCALE GENOMIC DNA]</scope>
    <source>
        <strain evidence="2 3">KCTC 33185</strain>
    </source>
</reference>
<proteinExistence type="predicted"/>
<name>A0A5C4SZU0_9BACL</name>
<protein>
    <submittedName>
        <fullName evidence="2">PKD domain-containing protein</fullName>
    </submittedName>
</protein>
<dbReference type="InterPro" id="IPR035986">
    <property type="entry name" value="PKD_dom_sf"/>
</dbReference>
<organism evidence="2 3">
    <name type="scientific">Paenibacillus hemerocallicola</name>
    <dbReference type="NCBI Taxonomy" id="1172614"/>
    <lineage>
        <taxon>Bacteria</taxon>
        <taxon>Bacillati</taxon>
        <taxon>Bacillota</taxon>
        <taxon>Bacilli</taxon>
        <taxon>Bacillales</taxon>
        <taxon>Paenibacillaceae</taxon>
        <taxon>Paenibacillus</taxon>
    </lineage>
</organism>
<gene>
    <name evidence="2" type="ORF">FE784_31375</name>
</gene>
<dbReference type="SMART" id="SM00089">
    <property type="entry name" value="PKD"/>
    <property type="match status" value="2"/>
</dbReference>
<dbReference type="CDD" id="cd00146">
    <property type="entry name" value="PKD"/>
    <property type="match status" value="1"/>
</dbReference>
<evidence type="ECO:0000259" key="1">
    <source>
        <dbReference type="PROSITE" id="PS50093"/>
    </source>
</evidence>
<evidence type="ECO:0000313" key="2">
    <source>
        <dbReference type="EMBL" id="TNJ62291.1"/>
    </source>
</evidence>
<dbReference type="InterPro" id="IPR022409">
    <property type="entry name" value="PKD/Chitinase_dom"/>
</dbReference>
<dbReference type="EMBL" id="VDCQ01000062">
    <property type="protein sequence ID" value="TNJ62291.1"/>
    <property type="molecule type" value="Genomic_DNA"/>
</dbReference>
<keyword evidence="3" id="KW-1185">Reference proteome</keyword>
<evidence type="ECO:0000313" key="3">
    <source>
        <dbReference type="Proteomes" id="UP000307943"/>
    </source>
</evidence>
<dbReference type="InterPro" id="IPR013783">
    <property type="entry name" value="Ig-like_fold"/>
</dbReference>
<dbReference type="Proteomes" id="UP000307943">
    <property type="component" value="Unassembled WGS sequence"/>
</dbReference>
<dbReference type="SUPFAM" id="SSF49299">
    <property type="entry name" value="PKD domain"/>
    <property type="match status" value="1"/>
</dbReference>
<dbReference type="Pfam" id="PF18911">
    <property type="entry name" value="PKD_4"/>
    <property type="match status" value="1"/>
</dbReference>
<feature type="domain" description="PKD" evidence="1">
    <location>
        <begin position="2197"/>
        <end position="2247"/>
    </location>
</feature>
<dbReference type="InterPro" id="IPR000601">
    <property type="entry name" value="PKD_dom"/>
</dbReference>
<dbReference type="PROSITE" id="PS50093">
    <property type="entry name" value="PKD"/>
    <property type="match status" value="1"/>
</dbReference>
<comment type="caution">
    <text evidence="2">The sequence shown here is derived from an EMBL/GenBank/DDBJ whole genome shotgun (WGS) entry which is preliminary data.</text>
</comment>